<dbReference type="EMBL" id="JANJQO010001976">
    <property type="protein sequence ID" value="KAJ2968514.1"/>
    <property type="molecule type" value="Genomic_DNA"/>
</dbReference>
<protein>
    <submittedName>
        <fullName evidence="1">Uncharacterized protein</fullName>
    </submittedName>
</protein>
<keyword evidence="2" id="KW-1185">Reference proteome</keyword>
<organism evidence="1 2">
    <name type="scientific">Zarea fungicola</name>
    <dbReference type="NCBI Taxonomy" id="93591"/>
    <lineage>
        <taxon>Eukaryota</taxon>
        <taxon>Fungi</taxon>
        <taxon>Dikarya</taxon>
        <taxon>Ascomycota</taxon>
        <taxon>Pezizomycotina</taxon>
        <taxon>Sordariomycetes</taxon>
        <taxon>Hypocreomycetidae</taxon>
        <taxon>Hypocreales</taxon>
        <taxon>Cordycipitaceae</taxon>
        <taxon>Zarea</taxon>
    </lineage>
</organism>
<proteinExistence type="predicted"/>
<accession>A0ACC1MQF5</accession>
<dbReference type="Proteomes" id="UP001143910">
    <property type="component" value="Unassembled WGS sequence"/>
</dbReference>
<reference evidence="1" key="1">
    <citation type="submission" date="2022-08" db="EMBL/GenBank/DDBJ databases">
        <title>Genome Sequence of Lecanicillium fungicola.</title>
        <authorList>
            <person name="Buettner E."/>
        </authorList>
    </citation>
    <scope>NUCLEOTIDE SEQUENCE</scope>
    <source>
        <strain evidence="1">Babe33</strain>
    </source>
</reference>
<name>A0ACC1MQF5_9HYPO</name>
<comment type="caution">
    <text evidence="1">The sequence shown here is derived from an EMBL/GenBank/DDBJ whole genome shotgun (WGS) entry which is preliminary data.</text>
</comment>
<sequence>MRYSAVLVSALAGVSLSCDQWLGFRTPTEYETRSIDEIYAAALAEGGSVTLWHGGDEKYQQDRMKAAFEARFPGMKLNSTVDLSKYHDVRIDEQLASGRQGVYVDSIILQTLHDYPRWAADGALLNYAPLGFEAVHDAFKDIDAAWYSVYVISWSGAWNSAKLPGIAPPVEYTDFLKPEFKDKLVLTYPNDDDAVLFAYHLM</sequence>
<evidence type="ECO:0000313" key="2">
    <source>
        <dbReference type="Proteomes" id="UP001143910"/>
    </source>
</evidence>
<evidence type="ECO:0000313" key="1">
    <source>
        <dbReference type="EMBL" id="KAJ2968514.1"/>
    </source>
</evidence>
<gene>
    <name evidence="1" type="ORF">NQ176_g9144</name>
</gene>